<dbReference type="SUPFAM" id="SSF64518">
    <property type="entry name" value="Phase 1 flagellin"/>
    <property type="match status" value="1"/>
</dbReference>
<dbReference type="InterPro" id="IPR046358">
    <property type="entry name" value="Flagellin_C"/>
</dbReference>
<accession>A0A6B3KRD9</accession>
<dbReference type="Gene3D" id="1.20.1330.10">
    <property type="entry name" value="f41 fragment of flagellin, N-terminal domain"/>
    <property type="match status" value="1"/>
</dbReference>
<comment type="caution">
    <text evidence="2">The sequence shown here is derived from an EMBL/GenBank/DDBJ whole genome shotgun (WGS) entry which is preliminary data.</text>
</comment>
<keyword evidence="2" id="KW-0966">Cell projection</keyword>
<evidence type="ECO:0000259" key="1">
    <source>
        <dbReference type="Pfam" id="PF00700"/>
    </source>
</evidence>
<proteinExistence type="predicted"/>
<evidence type="ECO:0000313" key="2">
    <source>
        <dbReference type="EMBL" id="NEK75193.1"/>
    </source>
</evidence>
<reference evidence="2" key="1">
    <citation type="submission" date="2019-11" db="EMBL/GenBank/DDBJ databases">
        <title>Genome-resolved metagenomics to study the prevalence of co-infection and intraspecific heterogeneity among plant pathogen metapopulations.</title>
        <authorList>
            <person name="Newberry E."/>
            <person name="Bhandari R."/>
            <person name="Kemble J."/>
            <person name="Sikora E."/>
            <person name="Potnis N."/>
        </authorList>
    </citation>
    <scope>NUCLEOTIDE SEQUENCE</scope>
    <source>
        <strain evidence="2">Xe_Pep_Tuscaloosa_18b</strain>
    </source>
</reference>
<name>A0A6B3KRD9_XANEU</name>
<protein>
    <submittedName>
        <fullName evidence="2">Flagellar biosynthesis protein FlgL</fullName>
    </submittedName>
</protein>
<dbReference type="Pfam" id="PF00700">
    <property type="entry name" value="Flagellin_C"/>
    <property type="match status" value="1"/>
</dbReference>
<keyword evidence="2" id="KW-0969">Cilium</keyword>
<feature type="non-terminal residue" evidence="2">
    <location>
        <position position="1"/>
    </location>
</feature>
<sequence>KMIDARASGGAQLSAIDNANSLLESNEVTLKTTLSSIRDLDYASALGQYELEKASLQAAQTIFQQMQSSSLFNLIR</sequence>
<keyword evidence="2" id="KW-0282">Flagellum</keyword>
<organism evidence="2">
    <name type="scientific">Xanthomonas euvesicatoria</name>
    <dbReference type="NCBI Taxonomy" id="456327"/>
    <lineage>
        <taxon>Bacteria</taxon>
        <taxon>Pseudomonadati</taxon>
        <taxon>Pseudomonadota</taxon>
        <taxon>Gammaproteobacteria</taxon>
        <taxon>Lysobacterales</taxon>
        <taxon>Lysobacteraceae</taxon>
        <taxon>Xanthomonas</taxon>
    </lineage>
</organism>
<feature type="domain" description="Flagellin C-terminal" evidence="1">
    <location>
        <begin position="4"/>
        <end position="74"/>
    </location>
</feature>
<gene>
    <name evidence="2" type="ORF">G3W62_20960</name>
</gene>
<dbReference type="AlphaFoldDB" id="A0A6B3KRD9"/>
<dbReference type="EMBL" id="JAAGYV010000360">
    <property type="protein sequence ID" value="NEK75193.1"/>
    <property type="molecule type" value="Genomic_DNA"/>
</dbReference>